<feature type="compositionally biased region" description="Low complexity" evidence="1">
    <location>
        <begin position="57"/>
        <end position="67"/>
    </location>
</feature>
<keyword evidence="3" id="KW-1185">Reference proteome</keyword>
<feature type="region of interest" description="Disordered" evidence="1">
    <location>
        <begin position="57"/>
        <end position="82"/>
    </location>
</feature>
<proteinExistence type="predicted"/>
<gene>
    <name evidence="2" type="ORF">RRG08_023658</name>
</gene>
<evidence type="ECO:0000313" key="2">
    <source>
        <dbReference type="EMBL" id="KAK3708256.1"/>
    </source>
</evidence>
<dbReference type="AlphaFoldDB" id="A0AAE1CLN4"/>
<organism evidence="2 3">
    <name type="scientific">Elysia crispata</name>
    <name type="common">lettuce slug</name>
    <dbReference type="NCBI Taxonomy" id="231223"/>
    <lineage>
        <taxon>Eukaryota</taxon>
        <taxon>Metazoa</taxon>
        <taxon>Spiralia</taxon>
        <taxon>Lophotrochozoa</taxon>
        <taxon>Mollusca</taxon>
        <taxon>Gastropoda</taxon>
        <taxon>Heterobranchia</taxon>
        <taxon>Euthyneura</taxon>
        <taxon>Panpulmonata</taxon>
        <taxon>Sacoglossa</taxon>
        <taxon>Placobranchoidea</taxon>
        <taxon>Plakobranchidae</taxon>
        <taxon>Elysia</taxon>
    </lineage>
</organism>
<dbReference type="EMBL" id="JAWDGP010007701">
    <property type="protein sequence ID" value="KAK3708256.1"/>
    <property type="molecule type" value="Genomic_DNA"/>
</dbReference>
<evidence type="ECO:0000313" key="3">
    <source>
        <dbReference type="Proteomes" id="UP001283361"/>
    </source>
</evidence>
<evidence type="ECO:0000256" key="1">
    <source>
        <dbReference type="SAM" id="MobiDB-lite"/>
    </source>
</evidence>
<accession>A0AAE1CLN4</accession>
<name>A0AAE1CLN4_9GAST</name>
<dbReference type="Proteomes" id="UP001283361">
    <property type="component" value="Unassembled WGS sequence"/>
</dbReference>
<comment type="caution">
    <text evidence="2">The sequence shown here is derived from an EMBL/GenBank/DDBJ whole genome shotgun (WGS) entry which is preliminary data.</text>
</comment>
<sequence length="82" mass="8527">MIYRPDSHVPALKSVSRLSISLSIAIGAPVQHACHCSDVQCCPALSSCLRNPIQPSAAVEPSVSPPVGNAVKVPGLRSNPSR</sequence>
<protein>
    <submittedName>
        <fullName evidence="2">Uncharacterized protein</fullName>
    </submittedName>
</protein>
<reference evidence="2" key="1">
    <citation type="journal article" date="2023" name="G3 (Bethesda)">
        <title>A reference genome for the long-term kleptoplast-retaining sea slug Elysia crispata morphotype clarki.</title>
        <authorList>
            <person name="Eastman K.E."/>
            <person name="Pendleton A.L."/>
            <person name="Shaikh M.A."/>
            <person name="Suttiyut T."/>
            <person name="Ogas R."/>
            <person name="Tomko P."/>
            <person name="Gavelis G."/>
            <person name="Widhalm J.R."/>
            <person name="Wisecaver J.H."/>
        </authorList>
    </citation>
    <scope>NUCLEOTIDE SEQUENCE</scope>
    <source>
        <strain evidence="2">ECLA1</strain>
    </source>
</reference>